<organism evidence="2 3">
    <name type="scientific">Noviherbaspirillum pedocola</name>
    <dbReference type="NCBI Taxonomy" id="2801341"/>
    <lineage>
        <taxon>Bacteria</taxon>
        <taxon>Pseudomonadati</taxon>
        <taxon>Pseudomonadota</taxon>
        <taxon>Betaproteobacteria</taxon>
        <taxon>Burkholderiales</taxon>
        <taxon>Oxalobacteraceae</taxon>
        <taxon>Noviherbaspirillum</taxon>
    </lineage>
</organism>
<dbReference type="RefSeq" id="WP_200592508.1">
    <property type="nucleotide sequence ID" value="NZ_JAEPBG010000005.1"/>
</dbReference>
<dbReference type="Proteomes" id="UP000622890">
    <property type="component" value="Unassembled WGS sequence"/>
</dbReference>
<evidence type="ECO:0000256" key="1">
    <source>
        <dbReference type="SAM" id="MobiDB-lite"/>
    </source>
</evidence>
<reference evidence="2" key="1">
    <citation type="submission" date="2021-01" db="EMBL/GenBank/DDBJ databases">
        <title>Genome sequence of strain Noviherbaspirillum sp. DKR-6.</title>
        <authorList>
            <person name="Chaudhary D.K."/>
        </authorList>
    </citation>
    <scope>NUCLEOTIDE SEQUENCE</scope>
    <source>
        <strain evidence="2">DKR-6</strain>
    </source>
</reference>
<evidence type="ECO:0000313" key="2">
    <source>
        <dbReference type="EMBL" id="MBK4735735.1"/>
    </source>
</evidence>
<feature type="region of interest" description="Disordered" evidence="1">
    <location>
        <begin position="1"/>
        <end position="69"/>
    </location>
</feature>
<comment type="caution">
    <text evidence="2">The sequence shown here is derived from an EMBL/GenBank/DDBJ whole genome shotgun (WGS) entry which is preliminary data.</text>
</comment>
<gene>
    <name evidence="2" type="ORF">JJB74_14020</name>
</gene>
<evidence type="ECO:0000313" key="3">
    <source>
        <dbReference type="Proteomes" id="UP000622890"/>
    </source>
</evidence>
<dbReference type="EMBL" id="JAEPBG010000005">
    <property type="protein sequence ID" value="MBK4735735.1"/>
    <property type="molecule type" value="Genomic_DNA"/>
</dbReference>
<feature type="compositionally biased region" description="Low complexity" evidence="1">
    <location>
        <begin position="53"/>
        <end position="68"/>
    </location>
</feature>
<accession>A0A934SSE7</accession>
<sequence>MNATDPTPGKGRSSSASSQPQDAGHVRRTRADELGIDIRNVPDRYTQPVALTASSGSGSSVPSGEASAYSATAEIDRLLAEAEAVRQRSFGSRPRTEKEKGQR</sequence>
<protein>
    <submittedName>
        <fullName evidence="2">Uncharacterized protein</fullName>
    </submittedName>
</protein>
<dbReference type="AlphaFoldDB" id="A0A934SSE7"/>
<proteinExistence type="predicted"/>
<keyword evidence="3" id="KW-1185">Reference proteome</keyword>
<feature type="compositionally biased region" description="Polar residues" evidence="1">
    <location>
        <begin position="12"/>
        <end position="21"/>
    </location>
</feature>
<name>A0A934SSE7_9BURK</name>